<proteinExistence type="predicted"/>
<dbReference type="Proteomes" id="UP000281553">
    <property type="component" value="Unassembled WGS sequence"/>
</dbReference>
<dbReference type="OrthoDB" id="6276060at2759"/>
<reference evidence="2 3" key="1">
    <citation type="submission" date="2018-11" db="EMBL/GenBank/DDBJ databases">
        <authorList>
            <consortium name="Pathogen Informatics"/>
        </authorList>
    </citation>
    <scope>NUCLEOTIDE SEQUENCE [LARGE SCALE GENOMIC DNA]</scope>
</reference>
<organism evidence="2 3">
    <name type="scientific">Dibothriocephalus latus</name>
    <name type="common">Fish tapeworm</name>
    <name type="synonym">Diphyllobothrium latum</name>
    <dbReference type="NCBI Taxonomy" id="60516"/>
    <lineage>
        <taxon>Eukaryota</taxon>
        <taxon>Metazoa</taxon>
        <taxon>Spiralia</taxon>
        <taxon>Lophotrochozoa</taxon>
        <taxon>Platyhelminthes</taxon>
        <taxon>Cestoda</taxon>
        <taxon>Eucestoda</taxon>
        <taxon>Diphyllobothriidea</taxon>
        <taxon>Diphyllobothriidae</taxon>
        <taxon>Dibothriocephalus</taxon>
    </lineage>
</organism>
<evidence type="ECO:0000256" key="1">
    <source>
        <dbReference type="SAM" id="MobiDB-lite"/>
    </source>
</evidence>
<accession>A0A3P7P7I3</accession>
<feature type="compositionally biased region" description="Basic and acidic residues" evidence="1">
    <location>
        <begin position="82"/>
        <end position="92"/>
    </location>
</feature>
<name>A0A3P7P7I3_DIBLA</name>
<dbReference type="EMBL" id="UYRU01093656">
    <property type="protein sequence ID" value="VDN38661.1"/>
    <property type="molecule type" value="Genomic_DNA"/>
</dbReference>
<dbReference type="AlphaFoldDB" id="A0A3P7P7I3"/>
<sequence>MRSALLEAIGGGAEDSSNKNGQQDEGNEDGEEEIDEEEEVIDLNAPGEGQEEEDEEYDLSEDVGVRDRRPPLVLKHGRRKTRMSDSEDSDGKRPHKKRKGEAEVDPAERKKRRKNLKEDDRFDDFLLNPAFGVSQMHRNYKDASEFLNFMRRRRAPKVVGSMKS</sequence>
<keyword evidence="3" id="KW-1185">Reference proteome</keyword>
<feature type="region of interest" description="Disordered" evidence="1">
    <location>
        <begin position="1"/>
        <end position="119"/>
    </location>
</feature>
<protein>
    <submittedName>
        <fullName evidence="2">Uncharacterized protein</fullName>
    </submittedName>
</protein>
<feature type="compositionally biased region" description="Acidic residues" evidence="1">
    <location>
        <begin position="49"/>
        <end position="61"/>
    </location>
</feature>
<gene>
    <name evidence="2" type="ORF">DILT_LOCUS17660</name>
</gene>
<evidence type="ECO:0000313" key="3">
    <source>
        <dbReference type="Proteomes" id="UP000281553"/>
    </source>
</evidence>
<feature type="compositionally biased region" description="Acidic residues" evidence="1">
    <location>
        <begin position="25"/>
        <end position="41"/>
    </location>
</feature>
<evidence type="ECO:0000313" key="2">
    <source>
        <dbReference type="EMBL" id="VDN38661.1"/>
    </source>
</evidence>